<evidence type="ECO:0000259" key="5">
    <source>
        <dbReference type="Pfam" id="PF26558"/>
    </source>
</evidence>
<sequence>MEAEPMMEDVATGARIVQRADSSRPVVLVVLEVNKDICTLALNWAFHHVVRRGDTLRLVGILSHVLNPMGYKCRLDENSWLGANRRILDNELANKLHMLHNIEDLDLCCQKAGVQMVIEVKAGLHPKMIVVEEAKKCNAYHVVLDRTMKKDKKYFVDNLTCFVTRVKNSGGVDSIRSFAMTHPLSLSGSRNSSLNSSLRGASMSSTKYNQVDPRDFNDMLHGNQWNSWRSITGSSGTTTKRSSFEIGGSSCDELGLSFGPPPGSEPSSTDNEMAFEMTRSGHQEWNNSKARRLDLGLATVYGDAVPPLARAQSSREGQQALAMPKTNAFFSRSISVPGDRVASGRIGVREKAAKVVWIWTSNKEVMAAAVGVGWTTFVFTPHTKDLADDWTTLARIRPLYMEECQIVDAQNGQVAAVGQFTSSEQLEHLPSVMGEADVVVMNAPDSQWSLIQVAAAERMVTAFQASSTALYAVANSASDSQIYLEALGKGTDGVVLHTDDPAQIYALKDYLKGRGDVTMGVRMLKAMVTQVEPVGLGDRVCVDLCNLLQPGEGLLVGSFSRALFLVHSDFSDIDHTASRPFRVNAGPVHAYVGMAGGVTSYLSELHTGSQVLVVNAQGQSRTVLVGRVKIESRPLLLVEVEVEGQRHSVLLQNSENVCLVSPGEGMTGRPIPVTKLKIGQSLLLNLQDEESDSGNEFHKHMVEK</sequence>
<evidence type="ECO:0000256" key="2">
    <source>
        <dbReference type="ARBA" id="ARBA00023141"/>
    </source>
</evidence>
<keyword evidence="7" id="KW-1185">Reference proteome</keyword>
<feature type="domain" description="3-dehydroquinate synthase C-terminal" evidence="5">
    <location>
        <begin position="526"/>
        <end position="704"/>
    </location>
</feature>
<evidence type="ECO:0000259" key="4">
    <source>
        <dbReference type="Pfam" id="PF01959"/>
    </source>
</evidence>
<evidence type="ECO:0000313" key="6">
    <source>
        <dbReference type="EMBL" id="KAG0567249.1"/>
    </source>
</evidence>
<keyword evidence="2" id="KW-0057">Aromatic amino acid biosynthesis</keyword>
<dbReference type="InterPro" id="IPR056179">
    <property type="entry name" value="DHQS_C"/>
</dbReference>
<evidence type="ECO:0000313" key="7">
    <source>
        <dbReference type="Proteomes" id="UP000822688"/>
    </source>
</evidence>
<dbReference type="AlphaFoldDB" id="A0A8T0HAN8"/>
<dbReference type="GO" id="GO:0016491">
    <property type="term" value="F:oxidoreductase activity"/>
    <property type="evidence" value="ECO:0007669"/>
    <property type="project" value="InterPro"/>
</dbReference>
<evidence type="ECO:0000256" key="1">
    <source>
        <dbReference type="ARBA" id="ARBA00022605"/>
    </source>
</evidence>
<dbReference type="PANTHER" id="PTHR33563:SF1">
    <property type="entry name" value="3-DEHYDROQUINATE SYNTHASE"/>
    <property type="match status" value="1"/>
</dbReference>
<name>A0A8T0HAN8_CERPU</name>
<gene>
    <name evidence="6" type="ORF">KC19_7G121500</name>
</gene>
<proteinExistence type="predicted"/>
<feature type="domain" description="3-dehydroquinate synthase N-terminal" evidence="4">
    <location>
        <begin position="354"/>
        <end position="510"/>
    </location>
</feature>
<evidence type="ECO:0000256" key="3">
    <source>
        <dbReference type="SAM" id="MobiDB-lite"/>
    </source>
</evidence>
<dbReference type="PANTHER" id="PTHR33563">
    <property type="match status" value="1"/>
</dbReference>
<dbReference type="Pfam" id="PF26558">
    <property type="entry name" value="DHQS_2nd"/>
    <property type="match status" value="1"/>
</dbReference>
<dbReference type="EMBL" id="CM026428">
    <property type="protein sequence ID" value="KAG0567249.1"/>
    <property type="molecule type" value="Genomic_DNA"/>
</dbReference>
<dbReference type="OrthoDB" id="4062651at2759"/>
<feature type="compositionally biased region" description="Low complexity" evidence="3">
    <location>
        <begin position="189"/>
        <end position="205"/>
    </location>
</feature>
<comment type="caution">
    <text evidence="6">The sequence shown here is derived from an EMBL/GenBank/DDBJ whole genome shotgun (WGS) entry which is preliminary data.</text>
</comment>
<evidence type="ECO:0008006" key="8">
    <source>
        <dbReference type="Google" id="ProtNLM"/>
    </source>
</evidence>
<dbReference type="InterPro" id="IPR002812">
    <property type="entry name" value="DHQS"/>
</dbReference>
<dbReference type="InterPro" id="IPR030960">
    <property type="entry name" value="DHQS/DOIS_N"/>
</dbReference>
<feature type="region of interest" description="Disordered" evidence="3">
    <location>
        <begin position="189"/>
        <end position="210"/>
    </location>
</feature>
<dbReference type="GO" id="GO:0009073">
    <property type="term" value="P:aromatic amino acid family biosynthetic process"/>
    <property type="evidence" value="ECO:0007669"/>
    <property type="project" value="InterPro"/>
</dbReference>
<organism evidence="6 7">
    <name type="scientific">Ceratodon purpureus</name>
    <name type="common">Fire moss</name>
    <name type="synonym">Dicranum purpureum</name>
    <dbReference type="NCBI Taxonomy" id="3225"/>
    <lineage>
        <taxon>Eukaryota</taxon>
        <taxon>Viridiplantae</taxon>
        <taxon>Streptophyta</taxon>
        <taxon>Embryophyta</taxon>
        <taxon>Bryophyta</taxon>
        <taxon>Bryophytina</taxon>
        <taxon>Bryopsida</taxon>
        <taxon>Dicranidae</taxon>
        <taxon>Pseudoditrichales</taxon>
        <taxon>Ditrichaceae</taxon>
        <taxon>Ceratodon</taxon>
    </lineage>
</organism>
<keyword evidence="1" id="KW-0028">Amino-acid biosynthesis</keyword>
<protein>
    <recommendedName>
        <fullName evidence="8">3-dehydroquinate synthase</fullName>
    </recommendedName>
</protein>
<dbReference type="GO" id="GO:0003856">
    <property type="term" value="F:3-dehydroquinate synthase activity"/>
    <property type="evidence" value="ECO:0007669"/>
    <property type="project" value="InterPro"/>
</dbReference>
<dbReference type="Proteomes" id="UP000822688">
    <property type="component" value="Chromosome 7"/>
</dbReference>
<accession>A0A8T0HAN8</accession>
<reference evidence="6" key="1">
    <citation type="submission" date="2020-06" db="EMBL/GenBank/DDBJ databases">
        <title>WGS assembly of Ceratodon purpureus strain R40.</title>
        <authorList>
            <person name="Carey S.B."/>
            <person name="Jenkins J."/>
            <person name="Shu S."/>
            <person name="Lovell J.T."/>
            <person name="Sreedasyam A."/>
            <person name="Maumus F."/>
            <person name="Tiley G.P."/>
            <person name="Fernandez-Pozo N."/>
            <person name="Barry K."/>
            <person name="Chen C."/>
            <person name="Wang M."/>
            <person name="Lipzen A."/>
            <person name="Daum C."/>
            <person name="Saski C.A."/>
            <person name="Payton A.C."/>
            <person name="Mcbreen J.C."/>
            <person name="Conrad R.E."/>
            <person name="Kollar L.M."/>
            <person name="Olsson S."/>
            <person name="Huttunen S."/>
            <person name="Landis J.B."/>
            <person name="Wickett N.J."/>
            <person name="Johnson M.G."/>
            <person name="Rensing S.A."/>
            <person name="Grimwood J."/>
            <person name="Schmutz J."/>
            <person name="Mcdaniel S.F."/>
        </authorList>
    </citation>
    <scope>NUCLEOTIDE SEQUENCE</scope>
    <source>
        <strain evidence="6">R40</strain>
    </source>
</reference>
<dbReference type="Pfam" id="PF01959">
    <property type="entry name" value="DHQS"/>
    <property type="match status" value="1"/>
</dbReference>